<keyword evidence="1" id="KW-0378">Hydrolase</keyword>
<dbReference type="InterPro" id="IPR015894">
    <property type="entry name" value="Guanylate-bd_N"/>
</dbReference>
<evidence type="ECO:0000256" key="2">
    <source>
        <dbReference type="SAM" id="MobiDB-lite"/>
    </source>
</evidence>
<dbReference type="EMBL" id="CP111028">
    <property type="protein sequence ID" value="WAR30256.1"/>
    <property type="molecule type" value="Genomic_DNA"/>
</dbReference>
<name>A0ABY7GBA5_MYAAR</name>
<dbReference type="InterPro" id="IPR027417">
    <property type="entry name" value="P-loop_NTPase"/>
</dbReference>
<sequence length="614" mass="72221">MFLSVEDATARYRVLDCSDCTPAGAINMIQNESYVDSLANRDLQSQSGKHPEQDETTRKSFSENRVKRNIQQDAEYESTTSEDMPTDAYKLKKRQTSPTSSARYKARHYSDSKLAEKLESFSNYEKEHWSEDGLEVFQRPLCLVSAGYKNVLQVDQSVLGQLRKIILPCVIVAVVGLYRTGKSYLMNRLADADKGDADVLDKLEELPFDALSKRFQEPTFEFMKFIFNQEPKQLMNSKPVTGSMLAVLTDQYVEALRQGVVPDVLNAIEVVAEMENTKVKNAALAIFKEGLVDQKMPVPYKQLDDHFQSVQWTALEYIRKNAMLDGKHNVEKDVQSYMEIIWVNRKSENEQHIFEYCENSLEALQSKSTLIAGIQDKSYADIGGHRKFKHDLERVRQEYNLELKDKGYGNRETAVTWSTFKQTLTDAEMEIVRLDDALSEDVKNREREEFKQEMQKTVREMEEQYKQSFEEQRKSYEAHEKEIKKQRDEQNQEHKEKMNKLIQEIAQLKEYVVECQSRDKKIQLLENENKKIRKMEMQLREENEKKRDEDFRQWRKDEKEQFERTVEDMRTVQQKGDETEKELRNLKEEKERKESERKKLGFFGKLLYGFKEYG</sequence>
<evidence type="ECO:0000313" key="6">
    <source>
        <dbReference type="Proteomes" id="UP001164746"/>
    </source>
</evidence>
<dbReference type="InterPro" id="IPR036543">
    <property type="entry name" value="Guanylate-bd_C_sf"/>
</dbReference>
<feature type="domain" description="Guanylate-binding protein/Atlastin C-terminal" evidence="4">
    <location>
        <begin position="239"/>
        <end position="526"/>
    </location>
</feature>
<evidence type="ECO:0000313" key="5">
    <source>
        <dbReference type="EMBL" id="WAR30256.1"/>
    </source>
</evidence>
<dbReference type="SUPFAM" id="SSF48340">
    <property type="entry name" value="Interferon-induced guanylate-binding protein 1 (GBP1), C-terminal domain"/>
    <property type="match status" value="1"/>
</dbReference>
<dbReference type="Gene3D" id="3.40.50.300">
    <property type="entry name" value="P-loop containing nucleotide triphosphate hydrolases"/>
    <property type="match status" value="1"/>
</dbReference>
<dbReference type="Pfam" id="PF02841">
    <property type="entry name" value="GBP_C"/>
    <property type="match status" value="1"/>
</dbReference>
<keyword evidence="6" id="KW-1185">Reference proteome</keyword>
<feature type="region of interest" description="Disordered" evidence="2">
    <location>
        <begin position="42"/>
        <end position="105"/>
    </location>
</feature>
<dbReference type="Pfam" id="PF02263">
    <property type="entry name" value="GBP"/>
    <property type="match status" value="1"/>
</dbReference>
<evidence type="ECO:0000259" key="3">
    <source>
        <dbReference type="Pfam" id="PF02263"/>
    </source>
</evidence>
<evidence type="ECO:0000259" key="4">
    <source>
        <dbReference type="Pfam" id="PF02841"/>
    </source>
</evidence>
<accession>A0ABY7GBA5</accession>
<evidence type="ECO:0000256" key="1">
    <source>
        <dbReference type="ARBA" id="ARBA00022801"/>
    </source>
</evidence>
<dbReference type="SUPFAM" id="SSF52540">
    <property type="entry name" value="P-loop containing nucleoside triphosphate hydrolases"/>
    <property type="match status" value="1"/>
</dbReference>
<dbReference type="Gene3D" id="1.20.1000.10">
    <property type="entry name" value="Guanylate-binding protein, C-terminal domain"/>
    <property type="match status" value="1"/>
</dbReference>
<feature type="compositionally biased region" description="Polar residues" evidence="2">
    <location>
        <begin position="69"/>
        <end position="83"/>
    </location>
</feature>
<proteinExistence type="predicted"/>
<organism evidence="5 6">
    <name type="scientific">Mya arenaria</name>
    <name type="common">Soft-shell clam</name>
    <dbReference type="NCBI Taxonomy" id="6604"/>
    <lineage>
        <taxon>Eukaryota</taxon>
        <taxon>Metazoa</taxon>
        <taxon>Spiralia</taxon>
        <taxon>Lophotrochozoa</taxon>
        <taxon>Mollusca</taxon>
        <taxon>Bivalvia</taxon>
        <taxon>Autobranchia</taxon>
        <taxon>Heteroconchia</taxon>
        <taxon>Euheterodonta</taxon>
        <taxon>Imparidentia</taxon>
        <taxon>Neoheterodontei</taxon>
        <taxon>Myida</taxon>
        <taxon>Myoidea</taxon>
        <taxon>Myidae</taxon>
        <taxon>Mya</taxon>
    </lineage>
</organism>
<dbReference type="PANTHER" id="PTHR10751">
    <property type="entry name" value="GUANYLATE BINDING PROTEIN"/>
    <property type="match status" value="1"/>
</dbReference>
<feature type="region of interest" description="Disordered" evidence="2">
    <location>
        <begin position="570"/>
        <end position="596"/>
    </location>
</feature>
<dbReference type="Proteomes" id="UP001164746">
    <property type="component" value="Chromosome 17"/>
</dbReference>
<feature type="compositionally biased region" description="Basic and acidic residues" evidence="2">
    <location>
        <begin position="49"/>
        <end position="66"/>
    </location>
</feature>
<feature type="domain" description="Guanylate-binding protein N-terminal" evidence="3">
    <location>
        <begin position="150"/>
        <end position="195"/>
    </location>
</feature>
<reference evidence="5" key="1">
    <citation type="submission" date="2022-11" db="EMBL/GenBank/DDBJ databases">
        <title>Centuries of genome instability and evolution in soft-shell clam transmissible cancer (bioRxiv).</title>
        <authorList>
            <person name="Hart S.F.M."/>
            <person name="Yonemitsu M.A."/>
            <person name="Giersch R.M."/>
            <person name="Beal B.F."/>
            <person name="Arriagada G."/>
            <person name="Davis B.W."/>
            <person name="Ostrander E.A."/>
            <person name="Goff S.P."/>
            <person name="Metzger M.J."/>
        </authorList>
    </citation>
    <scope>NUCLEOTIDE SEQUENCE</scope>
    <source>
        <strain evidence="5">MELC-2E11</strain>
        <tissue evidence="5">Siphon/mantle</tissue>
    </source>
</reference>
<feature type="region of interest" description="Disordered" evidence="2">
    <location>
        <begin position="465"/>
        <end position="496"/>
    </location>
</feature>
<protein>
    <submittedName>
        <fullName evidence="5">GBP3-like protein</fullName>
    </submittedName>
</protein>
<gene>
    <name evidence="5" type="ORF">MAR_032798</name>
</gene>
<dbReference type="InterPro" id="IPR003191">
    <property type="entry name" value="Guanylate-bd/ATL_C"/>
</dbReference>